<dbReference type="AlphaFoldDB" id="A0A8X8B4E0"/>
<accession>A0A8X8B4E0</accession>
<evidence type="ECO:0000313" key="3">
    <source>
        <dbReference type="Proteomes" id="UP000886595"/>
    </source>
</evidence>
<dbReference type="EMBL" id="JAAMPC010000003">
    <property type="protein sequence ID" value="KAG2323574.1"/>
    <property type="molecule type" value="Genomic_DNA"/>
</dbReference>
<proteinExistence type="predicted"/>
<dbReference type="GO" id="GO:0030687">
    <property type="term" value="C:preribosome, large subunit precursor"/>
    <property type="evidence" value="ECO:0007669"/>
    <property type="project" value="TreeGrafter"/>
</dbReference>
<organism evidence="2 3">
    <name type="scientific">Brassica carinata</name>
    <name type="common">Ethiopian mustard</name>
    <name type="synonym">Abyssinian cabbage</name>
    <dbReference type="NCBI Taxonomy" id="52824"/>
    <lineage>
        <taxon>Eukaryota</taxon>
        <taxon>Viridiplantae</taxon>
        <taxon>Streptophyta</taxon>
        <taxon>Embryophyta</taxon>
        <taxon>Tracheophyta</taxon>
        <taxon>Spermatophyta</taxon>
        <taxon>Magnoliopsida</taxon>
        <taxon>eudicotyledons</taxon>
        <taxon>Gunneridae</taxon>
        <taxon>Pentapetalae</taxon>
        <taxon>rosids</taxon>
        <taxon>malvids</taxon>
        <taxon>Brassicales</taxon>
        <taxon>Brassicaceae</taxon>
        <taxon>Brassiceae</taxon>
        <taxon>Brassica</taxon>
    </lineage>
</organism>
<dbReference type="GO" id="GO:0042273">
    <property type="term" value="P:ribosomal large subunit biogenesis"/>
    <property type="evidence" value="ECO:0007669"/>
    <property type="project" value="TreeGrafter"/>
</dbReference>
<comment type="caution">
    <text evidence="2">The sequence shown here is derived from an EMBL/GenBank/DDBJ whole genome shotgun (WGS) entry which is preliminary data.</text>
</comment>
<evidence type="ECO:0000313" key="2">
    <source>
        <dbReference type="EMBL" id="KAG2323574.1"/>
    </source>
</evidence>
<name>A0A8X8B4E0_BRACI</name>
<dbReference type="InterPro" id="IPR040025">
    <property type="entry name" value="Znf622/Rei1/Reh1"/>
</dbReference>
<sequence>MLSESVYISFLRVKRDFICLYCNELCHPFTSLEAVRKHMESKGHCKVHYGDGVTPMKAKNQMVVAGESANTVELFAGSELVITKRGENKVMSRTLGSREFMRYYKQKPPPSSQKHIVNSLATRITQSDLNGC</sequence>
<feature type="domain" description="ZN622/Rei1/Reh1 zinc finger C2H2-type" evidence="1">
    <location>
        <begin position="12"/>
        <end position="51"/>
    </location>
</feature>
<evidence type="ECO:0000259" key="1">
    <source>
        <dbReference type="Pfam" id="PF12756"/>
    </source>
</evidence>
<reference evidence="2 3" key="1">
    <citation type="submission" date="2020-02" db="EMBL/GenBank/DDBJ databases">
        <authorList>
            <person name="Ma Q."/>
            <person name="Huang Y."/>
            <person name="Song X."/>
            <person name="Pei D."/>
        </authorList>
    </citation>
    <scope>NUCLEOTIDE SEQUENCE [LARGE SCALE GENOMIC DNA]</scope>
    <source>
        <strain evidence="2">Sxm20200214</strain>
        <tissue evidence="2">Leaf</tissue>
    </source>
</reference>
<dbReference type="PANTHER" id="PTHR13182:SF20">
    <property type="entry name" value="CYTOPLASMIC 60S SUBUNIT BIOGENESIS FACTOR REI1 HOMOLOG 2"/>
    <property type="match status" value="1"/>
</dbReference>
<dbReference type="Proteomes" id="UP000886595">
    <property type="component" value="Unassembled WGS sequence"/>
</dbReference>
<keyword evidence="3" id="KW-1185">Reference proteome</keyword>
<dbReference type="Pfam" id="PF12756">
    <property type="entry name" value="zf-C2H2_2"/>
    <property type="match status" value="1"/>
</dbReference>
<dbReference type="OrthoDB" id="19329at2759"/>
<gene>
    <name evidence="2" type="ORF">Bca52824_016787</name>
</gene>
<dbReference type="InterPro" id="IPR041661">
    <property type="entry name" value="ZN622/Rei1/Reh1_Znf-C2H2"/>
</dbReference>
<dbReference type="PANTHER" id="PTHR13182">
    <property type="entry name" value="ZINC FINGER PROTEIN 622"/>
    <property type="match status" value="1"/>
</dbReference>
<protein>
    <recommendedName>
        <fullName evidence="1">ZN622/Rei1/Reh1 zinc finger C2H2-type domain-containing protein</fullName>
    </recommendedName>
</protein>